<feature type="region of interest" description="Disordered" evidence="1">
    <location>
        <begin position="88"/>
        <end position="114"/>
    </location>
</feature>
<protein>
    <submittedName>
        <fullName evidence="2">Uncharacterized protein</fullName>
    </submittedName>
</protein>
<gene>
    <name evidence="2" type="ORF">TI39_contig348g00003</name>
</gene>
<keyword evidence="3" id="KW-1185">Reference proteome</keyword>
<dbReference type="Proteomes" id="UP000033647">
    <property type="component" value="Unassembled WGS sequence"/>
</dbReference>
<feature type="region of interest" description="Disordered" evidence="1">
    <location>
        <begin position="173"/>
        <end position="202"/>
    </location>
</feature>
<reference evidence="2 3" key="1">
    <citation type="submission" date="2015-03" db="EMBL/GenBank/DDBJ databases">
        <title>RNA-seq based gene annotation and comparative genomics of four Zymoseptoria species reveal species-specific pathogenicity related genes and transposable element activity.</title>
        <authorList>
            <person name="Grandaubert J."/>
            <person name="Bhattacharyya A."/>
            <person name="Stukenbrock E.H."/>
        </authorList>
    </citation>
    <scope>NUCLEOTIDE SEQUENCE [LARGE SCALE GENOMIC DNA]</scope>
    <source>
        <strain evidence="2 3">Zb18110</strain>
    </source>
</reference>
<dbReference type="AlphaFoldDB" id="A0A0F4GS72"/>
<feature type="compositionally biased region" description="Polar residues" evidence="1">
    <location>
        <begin position="88"/>
        <end position="108"/>
    </location>
</feature>
<feature type="region of interest" description="Disordered" evidence="1">
    <location>
        <begin position="219"/>
        <end position="259"/>
    </location>
</feature>
<organism evidence="2 3">
    <name type="scientific">Zymoseptoria brevis</name>
    <dbReference type="NCBI Taxonomy" id="1047168"/>
    <lineage>
        <taxon>Eukaryota</taxon>
        <taxon>Fungi</taxon>
        <taxon>Dikarya</taxon>
        <taxon>Ascomycota</taxon>
        <taxon>Pezizomycotina</taxon>
        <taxon>Dothideomycetes</taxon>
        <taxon>Dothideomycetidae</taxon>
        <taxon>Mycosphaerellales</taxon>
        <taxon>Mycosphaerellaceae</taxon>
        <taxon>Zymoseptoria</taxon>
    </lineage>
</organism>
<comment type="caution">
    <text evidence="2">The sequence shown here is derived from an EMBL/GenBank/DDBJ whole genome shotgun (WGS) entry which is preliminary data.</text>
</comment>
<evidence type="ECO:0000256" key="1">
    <source>
        <dbReference type="SAM" id="MobiDB-lite"/>
    </source>
</evidence>
<evidence type="ECO:0000313" key="2">
    <source>
        <dbReference type="EMBL" id="KJX99892.1"/>
    </source>
</evidence>
<proteinExistence type="predicted"/>
<evidence type="ECO:0000313" key="3">
    <source>
        <dbReference type="Proteomes" id="UP000033647"/>
    </source>
</evidence>
<feature type="compositionally biased region" description="Pro residues" evidence="1">
    <location>
        <begin position="227"/>
        <end position="256"/>
    </location>
</feature>
<accession>A0A0F4GS72</accession>
<sequence length="743" mass="82503">MADNEPERRLLQGALQRSYNTQEIFNRMHDMIDSAVDMASWVADNLQQAGLEVPNILGYTVLTLPYWKPGTEVLLSKSEDDEERYITKSLSANDTTNKSGHVSGSLSGVKNCKDAHKSEHLSESLSGVKGDEDTHKRSPALLRLWDYAQAAAEYQPIDDEDFYQTACTISAAGDRSNGRKLGTRSQDDASGRSVSHAEQYPSPEVEGVAVLRDHWNSDNAAQQGANQPPPPRPPGPPGPPPSAGPPGPPPAPPINAEPPSLQMNLFHFIKPNMVDKKFEGSTERKPVFIDGRELKFRGMSATGMEEMNDAGDLSGFEAQISDVEAFVAIYENTDMRFGLIESHSTEILDKELENRGRALVGENVNLKDLQLKLYTAVHGKASKPSNAVLRTEVRMWQKLDMLRKQELFALIFFGSKTIKRLIRRVGTGFNVDNMLAWDSMLRRIYIQERAGFAERAEGDLRARCGIPEALATSEVLQMRWNDLTARWADPESARLFFEKYGSVGLRRGMVCSESLIEGGPLGFRHLAGMDTLLLAEMPSFEDLDNDTAMNGADPQRYTRITHKPRQAGTLLAVVVCVASVHTPGDGPFPRPEHTPGVLPPIIHDAEPDVTFNFEVVVGNGSFFECVRDESDANCCIVSDRHVDEAHPALKTPRVLLVATKDIERMETLRVLHNRSRSSASEFNKNMQRMLTDGGDTPAKGTFFIRFGQLTQCLYDMNEADVKNKASGEQDRDLVRDLVRTEHL</sequence>
<dbReference type="EMBL" id="LAFY01000340">
    <property type="protein sequence ID" value="KJX99892.1"/>
    <property type="molecule type" value="Genomic_DNA"/>
</dbReference>
<name>A0A0F4GS72_9PEZI</name>